<evidence type="ECO:0000256" key="4">
    <source>
        <dbReference type="HAMAP-Rule" id="MF_00271"/>
    </source>
</evidence>
<evidence type="ECO:0000313" key="5">
    <source>
        <dbReference type="EMBL" id="ERJ92644.1"/>
    </source>
</evidence>
<evidence type="ECO:0000256" key="2">
    <source>
        <dbReference type="ARBA" id="ARBA00022448"/>
    </source>
</evidence>
<dbReference type="RefSeq" id="WP_021687607.1">
    <property type="nucleotide sequence ID" value="NZ_KI260567.1"/>
</dbReference>
<keyword evidence="3 4" id="KW-0406">Ion transport</keyword>
<dbReference type="Pfam" id="PF01813">
    <property type="entry name" value="ATP-synt_D"/>
    <property type="match status" value="1"/>
</dbReference>
<sequence>MTKLNVAPTKSNLLKIKEQLNISCDGYELLEQKREILVMELMHMVEQIKLLERDMDKVIASAYPALKNMLMAVGGDRVERISHAVNYDFSITEKSVIKAGMTFSTIDVKLPERKLFYSFMDSFADTDKVMADFFDFLKLLTQMASIRTIVWRLAMEVKKTQRRVNALDKMIIPQTRLTKKYIEGVLEERERENVFVLKSLKGKKGGAGQ</sequence>
<keyword evidence="4" id="KW-0375">Hydrogen ion transport</keyword>
<dbReference type="HAMAP" id="MF_00271">
    <property type="entry name" value="ATP_synth_D_arch"/>
    <property type="match status" value="1"/>
</dbReference>
<accession>A0ABN0NYF1</accession>
<dbReference type="Proteomes" id="UP000016649">
    <property type="component" value="Unassembled WGS sequence"/>
</dbReference>
<protein>
    <recommendedName>
        <fullName evidence="4">V-type ATP synthase subunit D</fullName>
    </recommendedName>
    <alternativeName>
        <fullName evidence="4">V-ATPase subunit D</fullName>
    </alternativeName>
</protein>
<keyword evidence="2 4" id="KW-0813">Transport</keyword>
<keyword evidence="6" id="KW-1185">Reference proteome</keyword>
<evidence type="ECO:0000256" key="1">
    <source>
        <dbReference type="ARBA" id="ARBA00005850"/>
    </source>
</evidence>
<dbReference type="NCBIfam" id="TIGR00309">
    <property type="entry name" value="V_ATPase_subD"/>
    <property type="match status" value="1"/>
</dbReference>
<gene>
    <name evidence="4" type="primary">atpD</name>
    <name evidence="5" type="ORF">HMPREF9193_01402</name>
</gene>
<dbReference type="Gene3D" id="1.10.287.3240">
    <property type="match status" value="1"/>
</dbReference>
<dbReference type="EMBL" id="AWVH01000033">
    <property type="protein sequence ID" value="ERJ92644.1"/>
    <property type="molecule type" value="Genomic_DNA"/>
</dbReference>
<dbReference type="InterPro" id="IPR002699">
    <property type="entry name" value="V_ATPase_D"/>
</dbReference>
<keyword evidence="4" id="KW-0066">ATP synthesis</keyword>
<organism evidence="5 6">
    <name type="scientific">Treponema lecithinolyticum ATCC 700332</name>
    <dbReference type="NCBI Taxonomy" id="1321815"/>
    <lineage>
        <taxon>Bacteria</taxon>
        <taxon>Pseudomonadati</taxon>
        <taxon>Spirochaetota</taxon>
        <taxon>Spirochaetia</taxon>
        <taxon>Spirochaetales</taxon>
        <taxon>Treponemataceae</taxon>
        <taxon>Treponema</taxon>
    </lineage>
</organism>
<reference evidence="5 6" key="1">
    <citation type="submission" date="2013-08" db="EMBL/GenBank/DDBJ databases">
        <authorList>
            <person name="Weinstock G."/>
            <person name="Sodergren E."/>
            <person name="Wylie T."/>
            <person name="Fulton L."/>
            <person name="Fulton R."/>
            <person name="Fronick C."/>
            <person name="O'Laughlin M."/>
            <person name="Godfrey J."/>
            <person name="Miner T."/>
            <person name="Herter B."/>
            <person name="Appelbaum E."/>
            <person name="Cordes M."/>
            <person name="Lek S."/>
            <person name="Wollam A."/>
            <person name="Pepin K.H."/>
            <person name="Palsikar V.B."/>
            <person name="Mitreva M."/>
            <person name="Wilson R.K."/>
        </authorList>
    </citation>
    <scope>NUCLEOTIDE SEQUENCE [LARGE SCALE GENOMIC DNA]</scope>
    <source>
        <strain evidence="5 6">ATCC 700332</strain>
    </source>
</reference>
<comment type="function">
    <text evidence="4">Produces ATP from ADP in the presence of a proton gradient across the membrane.</text>
</comment>
<name>A0ABN0NYF1_TRELE</name>
<evidence type="ECO:0000313" key="6">
    <source>
        <dbReference type="Proteomes" id="UP000016649"/>
    </source>
</evidence>
<proteinExistence type="inferred from homology"/>
<comment type="caution">
    <text evidence="5">The sequence shown here is derived from an EMBL/GenBank/DDBJ whole genome shotgun (WGS) entry which is preliminary data.</text>
</comment>
<evidence type="ECO:0000256" key="3">
    <source>
        <dbReference type="ARBA" id="ARBA00023065"/>
    </source>
</evidence>
<dbReference type="PANTHER" id="PTHR11671">
    <property type="entry name" value="V-TYPE ATP SYNTHASE SUBUNIT D"/>
    <property type="match status" value="1"/>
</dbReference>
<comment type="similarity">
    <text evidence="1 4">Belongs to the V-ATPase D subunit family.</text>
</comment>